<dbReference type="STRING" id="5888.A0BN58"/>
<dbReference type="SUPFAM" id="SSF46785">
    <property type="entry name" value="Winged helix' DNA-binding domain"/>
    <property type="match status" value="1"/>
</dbReference>
<dbReference type="PROSITE" id="PS50250">
    <property type="entry name" value="PCI"/>
    <property type="match status" value="1"/>
</dbReference>
<dbReference type="eggNOG" id="KOG1464">
    <property type="taxonomic scope" value="Eukaryota"/>
</dbReference>
<dbReference type="EMBL" id="CT868006">
    <property type="protein sequence ID" value="CAK59975.1"/>
    <property type="molecule type" value="Genomic_DNA"/>
</dbReference>
<evidence type="ECO:0000256" key="1">
    <source>
        <dbReference type="ARBA" id="ARBA00022490"/>
    </source>
</evidence>
<dbReference type="InterPro" id="IPR036390">
    <property type="entry name" value="WH_DNA-bd_sf"/>
</dbReference>
<dbReference type="Proteomes" id="UP000000600">
    <property type="component" value="Unassembled WGS sequence"/>
</dbReference>
<dbReference type="Pfam" id="PF01399">
    <property type="entry name" value="PCI"/>
    <property type="match status" value="1"/>
</dbReference>
<dbReference type="PANTHER" id="PTHR10678">
    <property type="entry name" value="26S PROTEASOME NON-ATPASE REGULATORY SUBUNIT 11/COP9 SIGNALOSOME COMPLEX SUBUNIT 2"/>
    <property type="match status" value="1"/>
</dbReference>
<dbReference type="InParanoid" id="A0BN58"/>
<reference evidence="6 7" key="1">
    <citation type="journal article" date="2006" name="Nature">
        <title>Global trends of whole-genome duplications revealed by the ciliate Paramecium tetraurelia.</title>
        <authorList>
            <consortium name="Genoscope"/>
            <person name="Aury J.-M."/>
            <person name="Jaillon O."/>
            <person name="Duret L."/>
            <person name="Noel B."/>
            <person name="Jubin C."/>
            <person name="Porcel B.M."/>
            <person name="Segurens B."/>
            <person name="Daubin V."/>
            <person name="Anthouard V."/>
            <person name="Aiach N."/>
            <person name="Arnaiz O."/>
            <person name="Billaut A."/>
            <person name="Beisson J."/>
            <person name="Blanc I."/>
            <person name="Bouhouche K."/>
            <person name="Camara F."/>
            <person name="Duharcourt S."/>
            <person name="Guigo R."/>
            <person name="Gogendeau D."/>
            <person name="Katinka M."/>
            <person name="Keller A.-M."/>
            <person name="Kissmehl R."/>
            <person name="Klotz C."/>
            <person name="Koll F."/>
            <person name="Le Moue A."/>
            <person name="Lepere C."/>
            <person name="Malinsky S."/>
            <person name="Nowacki M."/>
            <person name="Nowak J.K."/>
            <person name="Plattner H."/>
            <person name="Poulain J."/>
            <person name="Ruiz F."/>
            <person name="Serrano V."/>
            <person name="Zagulski M."/>
            <person name="Dessen P."/>
            <person name="Betermier M."/>
            <person name="Weissenbach J."/>
            <person name="Scarpelli C."/>
            <person name="Schachter V."/>
            <person name="Sperling L."/>
            <person name="Meyer E."/>
            <person name="Cohen J."/>
            <person name="Wincker P."/>
        </authorList>
    </citation>
    <scope>NUCLEOTIDE SEQUENCE [LARGE SCALE GENOMIC DNA]</scope>
    <source>
        <strain evidence="6 7">Stock d4-2</strain>
    </source>
</reference>
<keyword evidence="1" id="KW-0963">Cytoplasm</keyword>
<evidence type="ECO:0000256" key="4">
    <source>
        <dbReference type="SAM" id="MobiDB-lite"/>
    </source>
</evidence>
<name>A0BN58_PARTE</name>
<dbReference type="GeneID" id="5013157"/>
<dbReference type="OMA" id="SEENWKD"/>
<organism evidence="6 7">
    <name type="scientific">Paramecium tetraurelia</name>
    <dbReference type="NCBI Taxonomy" id="5888"/>
    <lineage>
        <taxon>Eukaryota</taxon>
        <taxon>Sar</taxon>
        <taxon>Alveolata</taxon>
        <taxon>Ciliophora</taxon>
        <taxon>Intramacronucleata</taxon>
        <taxon>Oligohymenophorea</taxon>
        <taxon>Peniculida</taxon>
        <taxon>Parameciidae</taxon>
        <taxon>Paramecium</taxon>
    </lineage>
</organism>
<dbReference type="KEGG" id="ptm:GSPATT00030613001"/>
<dbReference type="InterPro" id="IPR016024">
    <property type="entry name" value="ARM-type_fold"/>
</dbReference>
<dbReference type="AlphaFoldDB" id="A0BN58"/>
<gene>
    <name evidence="6" type="ORF">GSPATT00030613001</name>
</gene>
<evidence type="ECO:0000256" key="2">
    <source>
        <dbReference type="ARBA" id="ARBA00022540"/>
    </source>
</evidence>
<keyword evidence="7" id="KW-1185">Reference proteome</keyword>
<dbReference type="HOGENOM" id="CLU_627721_0_0_1"/>
<dbReference type="GO" id="GO:0000338">
    <property type="term" value="P:protein deneddylation"/>
    <property type="evidence" value="ECO:0000318"/>
    <property type="project" value="GO_Central"/>
</dbReference>
<dbReference type="SUPFAM" id="SSF48371">
    <property type="entry name" value="ARM repeat"/>
    <property type="match status" value="1"/>
</dbReference>
<dbReference type="RefSeq" id="XP_001427373.1">
    <property type="nucleotide sequence ID" value="XM_001427336.2"/>
</dbReference>
<evidence type="ECO:0000313" key="7">
    <source>
        <dbReference type="Proteomes" id="UP000000600"/>
    </source>
</evidence>
<keyword evidence="3" id="KW-0648">Protein biosynthesis</keyword>
<feature type="domain" description="PCI" evidence="5">
    <location>
        <begin position="254"/>
        <end position="418"/>
    </location>
</feature>
<dbReference type="GO" id="GO:0003743">
    <property type="term" value="F:translation initiation factor activity"/>
    <property type="evidence" value="ECO:0007669"/>
    <property type="project" value="UniProtKB-KW"/>
</dbReference>
<dbReference type="InterPro" id="IPR000717">
    <property type="entry name" value="PCI_dom"/>
</dbReference>
<accession>A0BN58</accession>
<keyword evidence="2" id="KW-0396">Initiation factor</keyword>
<protein>
    <recommendedName>
        <fullName evidence="5">PCI domain-containing protein</fullName>
    </recommendedName>
</protein>
<feature type="region of interest" description="Disordered" evidence="4">
    <location>
        <begin position="1"/>
        <end position="20"/>
    </location>
</feature>
<evidence type="ECO:0000259" key="5">
    <source>
        <dbReference type="PROSITE" id="PS50250"/>
    </source>
</evidence>
<dbReference type="GO" id="GO:0008180">
    <property type="term" value="C:COP9 signalosome"/>
    <property type="evidence" value="ECO:0000318"/>
    <property type="project" value="GO_Central"/>
</dbReference>
<sequence length="437" mass="51349">MSDQEYDDYNYEPGFDDGQIDQEDNQEEIELENNYNTAEDEWKTNPDLAYQLFNEIIEKEKSKDINSRQRSFKSYQYLIQILIQKPKFDDNLMCQYIQGFLELLDKQYKTEGDKALKIVVDSLMNSNNSHLISTVLPNLLEKLKSMNQIGIYCGASMKLCKDYYQKGSFNKLEEIIQNIQSVLENSQIQDEDRKKAFLAELLAYRVLLYKSTNRQNQIKPLYRQLLKCNLDLLESYISGVINLTIGQQKALERQYEQSRKKLMEAFYNFLDSSSPEAKQALIYASVVSILENFKMNLFDDMKSKVYDQDLNVRVFQDLRISYEQQNVQIFSSIINSEQFQKDSFLALLKPYMQQIIVEVKILRYVKCYSTIKLDYLSKQLLIEIPVLQKYIQGLITKKQFNGLIDEIAGYLEIREEVAETQTKALKVIVDQIKSFDY</sequence>
<dbReference type="Gene3D" id="1.25.40.570">
    <property type="match status" value="1"/>
</dbReference>
<proteinExistence type="predicted"/>
<dbReference type="OrthoDB" id="194139at2759"/>
<evidence type="ECO:0000313" key="6">
    <source>
        <dbReference type="EMBL" id="CAK59975.1"/>
    </source>
</evidence>
<dbReference type="InterPro" id="IPR050871">
    <property type="entry name" value="26S_Proteasome/COP9_Components"/>
</dbReference>
<evidence type="ECO:0000256" key="3">
    <source>
        <dbReference type="ARBA" id="ARBA00022917"/>
    </source>
</evidence>